<evidence type="ECO:0000313" key="2">
    <source>
        <dbReference type="EMBL" id="MBF5027324.1"/>
    </source>
</evidence>
<sequence>MKNSMEQFIFIALRILAWILFVGLTIEAGGLLVNFVFSVFGPENVRLLYEKMDLQHLKQGSAFHYYAVYSLLLFLAVGKSYLFYRLTQLTHHINLTHPFSEKVVRTLQQITSSVVSLALVGYVAKDYLRQIEKWTVLPPQVGTYLIDPAAFLVMGAMLTIISIIFRRGVELQNENDLTV</sequence>
<organism evidence="2 3">
    <name type="scientific">Planobacterium oryzisoli</name>
    <dbReference type="NCBI Taxonomy" id="2771435"/>
    <lineage>
        <taxon>Bacteria</taxon>
        <taxon>Pseudomonadati</taxon>
        <taxon>Bacteroidota</taxon>
        <taxon>Flavobacteriia</taxon>
        <taxon>Flavobacteriales</taxon>
        <taxon>Weeksellaceae</taxon>
        <taxon>Chryseobacterium group</taxon>
        <taxon>Chryseobacterium</taxon>
    </lineage>
</organism>
<dbReference type="AlphaFoldDB" id="A0A931EBR6"/>
<keyword evidence="1" id="KW-0472">Membrane</keyword>
<name>A0A931EBR6_9FLAO</name>
<feature type="transmembrane region" description="Helical" evidence="1">
    <location>
        <begin position="62"/>
        <end position="82"/>
    </location>
</feature>
<evidence type="ECO:0000256" key="1">
    <source>
        <dbReference type="SAM" id="Phobius"/>
    </source>
</evidence>
<reference evidence="2" key="1">
    <citation type="submission" date="2020-11" db="EMBL/GenBank/DDBJ databases">
        <title>Genome seq and assembly of Planobacterium sp.</title>
        <authorList>
            <person name="Chhetri G."/>
        </authorList>
    </citation>
    <scope>NUCLEOTIDE SEQUENCE</scope>
    <source>
        <strain evidence="2">GCR5</strain>
    </source>
</reference>
<feature type="transmembrane region" description="Helical" evidence="1">
    <location>
        <begin position="144"/>
        <end position="165"/>
    </location>
</feature>
<dbReference type="RefSeq" id="WP_194739255.1">
    <property type="nucleotide sequence ID" value="NZ_JADKYY010000006.1"/>
</dbReference>
<dbReference type="Pfam" id="PF11188">
    <property type="entry name" value="DUF2975"/>
    <property type="match status" value="1"/>
</dbReference>
<comment type="caution">
    <text evidence="2">The sequence shown here is derived from an EMBL/GenBank/DDBJ whole genome shotgun (WGS) entry which is preliminary data.</text>
</comment>
<dbReference type="EMBL" id="JADKYY010000006">
    <property type="protein sequence ID" value="MBF5027324.1"/>
    <property type="molecule type" value="Genomic_DNA"/>
</dbReference>
<keyword evidence="3" id="KW-1185">Reference proteome</keyword>
<dbReference type="InterPro" id="IPR021354">
    <property type="entry name" value="DUF2975"/>
</dbReference>
<feature type="transmembrane region" description="Helical" evidence="1">
    <location>
        <begin position="12"/>
        <end position="42"/>
    </location>
</feature>
<protein>
    <submittedName>
        <fullName evidence="2">DUF2975 domain-containing protein</fullName>
    </submittedName>
</protein>
<gene>
    <name evidence="2" type="ORF">IC612_05875</name>
</gene>
<accession>A0A931EBR6</accession>
<proteinExistence type="predicted"/>
<keyword evidence="1" id="KW-1133">Transmembrane helix</keyword>
<keyword evidence="1" id="KW-0812">Transmembrane</keyword>
<dbReference type="Proteomes" id="UP000694480">
    <property type="component" value="Unassembled WGS sequence"/>
</dbReference>
<evidence type="ECO:0000313" key="3">
    <source>
        <dbReference type="Proteomes" id="UP000694480"/>
    </source>
</evidence>